<dbReference type="Proteomes" id="UP000094285">
    <property type="component" value="Unassembled WGS sequence"/>
</dbReference>
<accession>A0A1E4SHV1</accession>
<gene>
    <name evidence="2" type="ORF">CANTADRAFT_245141</name>
</gene>
<dbReference type="GeneID" id="30981280"/>
<dbReference type="AlphaFoldDB" id="A0A1E4SHV1"/>
<dbReference type="EMBL" id="KV453912">
    <property type="protein sequence ID" value="ODV79081.1"/>
    <property type="molecule type" value="Genomic_DNA"/>
</dbReference>
<dbReference type="RefSeq" id="XP_020064203.1">
    <property type="nucleotide sequence ID" value="XM_020207143.1"/>
</dbReference>
<reference evidence="3" key="1">
    <citation type="submission" date="2016-05" db="EMBL/GenBank/DDBJ databases">
        <title>Comparative genomics of biotechnologically important yeasts.</title>
        <authorList>
            <consortium name="DOE Joint Genome Institute"/>
            <person name="Riley R."/>
            <person name="Haridas S."/>
            <person name="Wolfe K.H."/>
            <person name="Lopes M.R."/>
            <person name="Hittinger C.T."/>
            <person name="Goker M."/>
            <person name="Salamov A."/>
            <person name="Wisecaver J."/>
            <person name="Long T.M."/>
            <person name="Aerts A.L."/>
            <person name="Barry K."/>
            <person name="Choi C."/>
            <person name="Clum A."/>
            <person name="Coughlan A.Y."/>
            <person name="Deshpande S."/>
            <person name="Douglass A.P."/>
            <person name="Hanson S.J."/>
            <person name="Klenk H.-P."/>
            <person name="Labutti K."/>
            <person name="Lapidus A."/>
            <person name="Lindquist E."/>
            <person name="Lipzen A."/>
            <person name="Meier-Kolthoff J.P."/>
            <person name="Ohm R.A."/>
            <person name="Otillar R.P."/>
            <person name="Pangilinan J."/>
            <person name="Peng Y."/>
            <person name="Rokas A."/>
            <person name="Rosa C.A."/>
            <person name="Scheuner C."/>
            <person name="Sibirny A.A."/>
            <person name="Slot J.C."/>
            <person name="Stielow J.B."/>
            <person name="Sun H."/>
            <person name="Kurtzman C.P."/>
            <person name="Blackwell M."/>
            <person name="Grigoriev I.V."/>
            <person name="Jeffries T.W."/>
        </authorList>
    </citation>
    <scope>NUCLEOTIDE SEQUENCE [LARGE SCALE GENOMIC DNA]</scope>
    <source>
        <strain evidence="3">NRRL Y-17324</strain>
    </source>
</reference>
<name>A0A1E4SHV1_9ASCO</name>
<protein>
    <submittedName>
        <fullName evidence="2">Uncharacterized protein</fullName>
    </submittedName>
</protein>
<evidence type="ECO:0000256" key="1">
    <source>
        <dbReference type="SAM" id="MobiDB-lite"/>
    </source>
</evidence>
<proteinExistence type="predicted"/>
<evidence type="ECO:0000313" key="2">
    <source>
        <dbReference type="EMBL" id="ODV79081.1"/>
    </source>
</evidence>
<evidence type="ECO:0000313" key="3">
    <source>
        <dbReference type="Proteomes" id="UP000094285"/>
    </source>
</evidence>
<organism evidence="2 3">
    <name type="scientific">Suhomyces tanzawaensis NRRL Y-17324</name>
    <dbReference type="NCBI Taxonomy" id="984487"/>
    <lineage>
        <taxon>Eukaryota</taxon>
        <taxon>Fungi</taxon>
        <taxon>Dikarya</taxon>
        <taxon>Ascomycota</taxon>
        <taxon>Saccharomycotina</taxon>
        <taxon>Pichiomycetes</taxon>
        <taxon>Debaryomycetaceae</taxon>
        <taxon>Suhomyces</taxon>
    </lineage>
</organism>
<feature type="compositionally biased region" description="Low complexity" evidence="1">
    <location>
        <begin position="112"/>
        <end position="125"/>
    </location>
</feature>
<keyword evidence="3" id="KW-1185">Reference proteome</keyword>
<sequence length="148" mass="16289">MLDVPLQGSSGCAMEWMPPNITGCVHGVVPSFWPQRPRSMTSGHHCQHASRYAVLVHTGGDTHASGPETALTQKRWRRTRCNWGNKEPIAALQRLSQWQVYEKESREAASAPGRVGAKSSSSSPGGVPGPWPRTLVMFLEQRLVAFKI</sequence>
<feature type="region of interest" description="Disordered" evidence="1">
    <location>
        <begin position="106"/>
        <end position="130"/>
    </location>
</feature>